<dbReference type="Pfam" id="PF13432">
    <property type="entry name" value="TPR_16"/>
    <property type="match status" value="1"/>
</dbReference>
<accession>A0A7T2S6Y1</accession>
<dbReference type="InterPro" id="IPR050498">
    <property type="entry name" value="Ycf3"/>
</dbReference>
<proteinExistence type="predicted"/>
<dbReference type="Pfam" id="PF13283">
    <property type="entry name" value="NfrA_C"/>
    <property type="match status" value="1"/>
</dbReference>
<organism evidence="4 5">
    <name type="scientific">Delftia acidovorans</name>
    <name type="common">Pseudomonas acidovorans</name>
    <name type="synonym">Comamonas acidovorans</name>
    <dbReference type="NCBI Taxonomy" id="80866"/>
    <lineage>
        <taxon>Bacteria</taxon>
        <taxon>Pseudomonadati</taxon>
        <taxon>Pseudomonadota</taxon>
        <taxon>Betaproteobacteria</taxon>
        <taxon>Burkholderiales</taxon>
        <taxon>Comamonadaceae</taxon>
        <taxon>Delftia</taxon>
    </lineage>
</organism>
<evidence type="ECO:0000259" key="3">
    <source>
        <dbReference type="Pfam" id="PF13283"/>
    </source>
</evidence>
<sequence>MKHLAPLVRPLTLAALLGAGWSTPPAWPQAVAAVKAEAPLRGRAWQLANQAYAHYQAGRFARAASAAASAVQLRPDLLRLRMLLVYSLQKQGKNEEALKAIASARAAGLDEATLQQAEANVRAAAAGGAAAGGPAGATASEAYNKAFPIATQAYTDYNAKSYADSARRAEQAFRLDPSQGQWALLWIGALEAQEQLGAAIEAADAALALDPPNKSDLVAKRQTLRRSQAVLPAQKAYQALIANNPAQAVPFAREAVALAPGTASHRLLLITSLLLAEQLPDAEKAADEALAQDNEDTAALGMRGYIRQRQGKTAQANEDFDAVLKQDWLDDKQSANLRLIAADAALAAGDAARARALLAPMPAQDEAVARRLKQADDLRPGRDTPMVADTRGASQTLAMADYPPPLQDCRDTPYGTVCELQPSDAQGAGGPSAQAYAAYARQDYKAAIDQARMAVEQDPDNPQLQKLLTTTLAAGNRDQQGQALLRLDKSLSLAPDDAQLLMQRGYLYSRLEEPAKALQDFRAARATGEAPAGAMLDEGYALAGTGDSRGAVRTFKEAIDLDDAGTAKLTPGQRENARSAVSGYAREWGAIVSMGYRGARPAGRAFSDGILTQAGDAVFGTAEAYWRPSNFLNSSTRIFDVYGRLGSTLHDGGGTTLGQSAIDPCTGLPINVQAGDNRGISGLPTTTGSLGMRFTPSTKYALTFGIERQFNLGTATRSGFITPESPQLRCLMSGRDPLNPTGPALGNPISAKYSAGAGQGGWLAYVTHGFYEGTGRRTDRSSWFTMEGYSQAGYANQSMASRFTLTDQTNGALVGDGSGRYKREQWFFSTEARIGRSFRADGINQGLVIFPFGVVAADWIKQRNRVDVRSLQAAPGATPTAAQLAAQQGQTLALQGNGSSWSASAGVGVSLRQWFRESHYSTAQSYLDWSMQYRFNIGGGQADRAKGLFMTLTLSY</sequence>
<evidence type="ECO:0000256" key="2">
    <source>
        <dbReference type="ARBA" id="ARBA00022803"/>
    </source>
</evidence>
<name>A0A7T2S6Y1_DELAC</name>
<feature type="domain" description="Bacteriophage N4 adsorption protein A C-terminal" evidence="3">
    <location>
        <begin position="824"/>
        <end position="950"/>
    </location>
</feature>
<dbReference type="PANTHER" id="PTHR44858">
    <property type="entry name" value="TETRATRICOPEPTIDE REPEAT PROTEIN 6"/>
    <property type="match status" value="1"/>
</dbReference>
<dbReference type="InterPro" id="IPR011990">
    <property type="entry name" value="TPR-like_helical_dom_sf"/>
</dbReference>
<evidence type="ECO:0000256" key="1">
    <source>
        <dbReference type="ARBA" id="ARBA00022737"/>
    </source>
</evidence>
<keyword evidence="1" id="KW-0677">Repeat</keyword>
<keyword evidence="2" id="KW-0802">TPR repeat</keyword>
<dbReference type="InterPro" id="IPR025137">
    <property type="entry name" value="NfrA_C"/>
</dbReference>
<dbReference type="RefSeq" id="WP_183019028.1">
    <property type="nucleotide sequence ID" value="NZ_CP065668.1"/>
</dbReference>
<dbReference type="Gene3D" id="1.25.40.10">
    <property type="entry name" value="Tetratricopeptide repeat domain"/>
    <property type="match status" value="3"/>
</dbReference>
<protein>
    <recommendedName>
        <fullName evidence="3">Bacteriophage N4 adsorption protein A C-terminal domain-containing protein</fullName>
    </recommendedName>
</protein>
<gene>
    <name evidence="4" type="ORF">I6G66_08630</name>
</gene>
<dbReference type="SMART" id="SM00028">
    <property type="entry name" value="TPR"/>
    <property type="match status" value="8"/>
</dbReference>
<dbReference type="PANTHER" id="PTHR44858:SF1">
    <property type="entry name" value="UDP-N-ACETYLGLUCOSAMINE--PEPTIDE N-ACETYLGLUCOSAMINYLTRANSFERASE SPINDLY-RELATED"/>
    <property type="match status" value="1"/>
</dbReference>
<reference evidence="4 5" key="1">
    <citation type="submission" date="2020-12" db="EMBL/GenBank/DDBJ databases">
        <title>FDA dAtabase for Regulatory Grade micrObial Sequences (FDA-ARGOS): Supporting development and validation of Infectious Disease Dx tests.</title>
        <authorList>
            <person name="Sproer C."/>
            <person name="Gronow S."/>
            <person name="Severitt S."/>
            <person name="Schroder I."/>
            <person name="Tallon L."/>
            <person name="Sadzewicz L."/>
            <person name="Zhao X."/>
            <person name="Boylan J."/>
            <person name="Ott S."/>
            <person name="Bowen H."/>
            <person name="Vavikolanu K."/>
            <person name="Mehta A."/>
            <person name="Aluvathingal J."/>
            <person name="Nadendla S."/>
            <person name="Lowell S."/>
            <person name="Myers T."/>
            <person name="Yan Y."/>
            <person name="Sichtig H."/>
        </authorList>
    </citation>
    <scope>NUCLEOTIDE SEQUENCE [LARGE SCALE GENOMIC DNA]</scope>
    <source>
        <strain evidence="4 5">FDAARGOS_909</strain>
    </source>
</reference>
<dbReference type="Proteomes" id="UP000594778">
    <property type="component" value="Chromosome"/>
</dbReference>
<evidence type="ECO:0000313" key="5">
    <source>
        <dbReference type="Proteomes" id="UP000594778"/>
    </source>
</evidence>
<dbReference type="EMBL" id="CP065668">
    <property type="protein sequence ID" value="QPS10049.1"/>
    <property type="molecule type" value="Genomic_DNA"/>
</dbReference>
<dbReference type="InterPro" id="IPR019734">
    <property type="entry name" value="TPR_rpt"/>
</dbReference>
<dbReference type="AlphaFoldDB" id="A0A7T2S6Y1"/>
<evidence type="ECO:0000313" key="4">
    <source>
        <dbReference type="EMBL" id="QPS10049.1"/>
    </source>
</evidence>
<dbReference type="SUPFAM" id="SSF48452">
    <property type="entry name" value="TPR-like"/>
    <property type="match status" value="3"/>
</dbReference>